<evidence type="ECO:0000313" key="2">
    <source>
        <dbReference type="EMBL" id="THD20952.1"/>
    </source>
</evidence>
<evidence type="ECO:0000313" key="3">
    <source>
        <dbReference type="Proteomes" id="UP000230066"/>
    </source>
</evidence>
<keyword evidence="3" id="KW-1185">Reference proteome</keyword>
<dbReference type="EMBL" id="JXXN02004015">
    <property type="protein sequence ID" value="THD20952.1"/>
    <property type="molecule type" value="Genomic_DNA"/>
</dbReference>
<comment type="caution">
    <text evidence="2">The sequence shown here is derived from an EMBL/GenBank/DDBJ whole genome shotgun (WGS) entry which is preliminary data.</text>
</comment>
<reference evidence="2" key="1">
    <citation type="submission" date="2019-03" db="EMBL/GenBank/DDBJ databases">
        <title>Improved annotation for the trematode Fasciola hepatica.</title>
        <authorList>
            <person name="Choi Y.-J."/>
            <person name="Martin J."/>
            <person name="Mitreva M."/>
        </authorList>
    </citation>
    <scope>NUCLEOTIDE SEQUENCE [LARGE SCALE GENOMIC DNA]</scope>
</reference>
<organism evidence="2 3">
    <name type="scientific">Fasciola hepatica</name>
    <name type="common">Liver fluke</name>
    <dbReference type="NCBI Taxonomy" id="6192"/>
    <lineage>
        <taxon>Eukaryota</taxon>
        <taxon>Metazoa</taxon>
        <taxon>Spiralia</taxon>
        <taxon>Lophotrochozoa</taxon>
        <taxon>Platyhelminthes</taxon>
        <taxon>Trematoda</taxon>
        <taxon>Digenea</taxon>
        <taxon>Plagiorchiida</taxon>
        <taxon>Echinostomata</taxon>
        <taxon>Echinostomatoidea</taxon>
        <taxon>Fasciolidae</taxon>
        <taxon>Fasciola</taxon>
    </lineage>
</organism>
<feature type="compositionally biased region" description="Polar residues" evidence="1">
    <location>
        <begin position="36"/>
        <end position="52"/>
    </location>
</feature>
<feature type="region of interest" description="Disordered" evidence="1">
    <location>
        <begin position="368"/>
        <end position="388"/>
    </location>
</feature>
<dbReference type="Proteomes" id="UP000230066">
    <property type="component" value="Unassembled WGS sequence"/>
</dbReference>
<feature type="compositionally biased region" description="Basic and acidic residues" evidence="1">
    <location>
        <begin position="54"/>
        <end position="67"/>
    </location>
</feature>
<protein>
    <submittedName>
        <fullName evidence="2">Uncharacterized protein</fullName>
    </submittedName>
</protein>
<sequence length="540" mass="60977">MLNLSLHGSSMNLNKCGVSSARTAKTSSRDTKSWNERTSVPQKSHKISSGNKTVELHQPDSDVHLSLDDSDEDCPVLQRATVPTDDDRLSPTDLARSKRNVSEWLTTCVNDELVNWEKIDMISVASTFTDSQKKVNGRRKIKHDPELRILLDSLDATPDLEKDIKIQNSGNSSQRTLAGQEHEIVEASDTNDEPPPCQARPQSNSLISVRTKDGTGTAEAVTNKQGFLMHDQAARIIQGFWRRHRRRKLAAQAALRRMMAEQKRRLDETVRSQGMPLRAAQARQKQMNERRVLEEHRKRIRALRAKSTNLNLPEAEFTAINETQLVKDSRPAYGTKEILSKPASPMITPRQARYSGASNRSITLRKEPTIDQEKSSATPNHGTNCDETDHNLAECAEDQFEIQSHGRSTMDEIIQDLGRLGSVDEVDPDDLNIKPSEANRIITPLTDIQAESNSKGWSEMFHEIHRVLSEPDEVDQYSYKTNDRSSSRRSETHRVKEIFPTSGILRPMTVDLGIHKMRKTANVSDPPTLLTKRNVQEHNR</sequence>
<feature type="region of interest" description="Disordered" evidence="1">
    <location>
        <begin position="13"/>
        <end position="72"/>
    </location>
</feature>
<accession>A0A4E0RUI3</accession>
<name>A0A4E0RUI3_FASHE</name>
<dbReference type="AlphaFoldDB" id="A0A4E0RUI3"/>
<gene>
    <name evidence="2" type="ORF">D915_008244</name>
</gene>
<evidence type="ECO:0000256" key="1">
    <source>
        <dbReference type="SAM" id="MobiDB-lite"/>
    </source>
</evidence>
<feature type="region of interest" description="Disordered" evidence="1">
    <location>
        <begin position="271"/>
        <end position="292"/>
    </location>
</feature>
<proteinExistence type="predicted"/>
<feature type="compositionally biased region" description="Polar residues" evidence="1">
    <location>
        <begin position="375"/>
        <end position="385"/>
    </location>
</feature>